<dbReference type="Gene3D" id="3.40.190.10">
    <property type="entry name" value="Periplasmic binding protein-like II"/>
    <property type="match status" value="1"/>
</dbReference>
<dbReference type="InterPro" id="IPR005064">
    <property type="entry name" value="BUG"/>
</dbReference>
<evidence type="ECO:0000313" key="3">
    <source>
        <dbReference type="EMBL" id="MFC7435774.1"/>
    </source>
</evidence>
<comment type="similarity">
    <text evidence="1">Belongs to the UPF0065 (bug) family.</text>
</comment>
<evidence type="ECO:0000256" key="1">
    <source>
        <dbReference type="ARBA" id="ARBA00006987"/>
    </source>
</evidence>
<dbReference type="Gene3D" id="3.40.190.150">
    <property type="entry name" value="Bordetella uptake gene, domain 1"/>
    <property type="match status" value="1"/>
</dbReference>
<dbReference type="Pfam" id="PF03401">
    <property type="entry name" value="TctC"/>
    <property type="match status" value="1"/>
</dbReference>
<reference evidence="4" key="1">
    <citation type="journal article" date="2019" name="Int. J. Syst. Evol. Microbiol.">
        <title>The Global Catalogue of Microorganisms (GCM) 10K type strain sequencing project: providing services to taxonomists for standard genome sequencing and annotation.</title>
        <authorList>
            <consortium name="The Broad Institute Genomics Platform"/>
            <consortium name="The Broad Institute Genome Sequencing Center for Infectious Disease"/>
            <person name="Wu L."/>
            <person name="Ma J."/>
        </authorList>
    </citation>
    <scope>NUCLEOTIDE SEQUENCE [LARGE SCALE GENOMIC DNA]</scope>
    <source>
        <strain evidence="4">CCUG 54518</strain>
    </source>
</reference>
<accession>A0ABW2RCD1</accession>
<dbReference type="PANTHER" id="PTHR42928">
    <property type="entry name" value="TRICARBOXYLATE-BINDING PROTEIN"/>
    <property type="match status" value="1"/>
</dbReference>
<dbReference type="PIRSF" id="PIRSF017082">
    <property type="entry name" value="YflP"/>
    <property type="match status" value="1"/>
</dbReference>
<feature type="chain" id="PRO_5045771916" evidence="2">
    <location>
        <begin position="26"/>
        <end position="332"/>
    </location>
</feature>
<evidence type="ECO:0000256" key="2">
    <source>
        <dbReference type="SAM" id="SignalP"/>
    </source>
</evidence>
<comment type="caution">
    <text evidence="3">The sequence shown here is derived from an EMBL/GenBank/DDBJ whole genome shotgun (WGS) entry which is preliminary data.</text>
</comment>
<evidence type="ECO:0000313" key="4">
    <source>
        <dbReference type="Proteomes" id="UP001596495"/>
    </source>
</evidence>
<keyword evidence="4" id="KW-1185">Reference proteome</keyword>
<feature type="signal peptide" evidence="2">
    <location>
        <begin position="1"/>
        <end position="25"/>
    </location>
</feature>
<dbReference type="CDD" id="cd13578">
    <property type="entry name" value="PBP2_Bug27"/>
    <property type="match status" value="1"/>
</dbReference>
<protein>
    <submittedName>
        <fullName evidence="3">Bug family tripartite tricarboxylate transporter substrate binding protein</fullName>
    </submittedName>
</protein>
<keyword evidence="2" id="KW-0732">Signal</keyword>
<proteinExistence type="inferred from homology"/>
<dbReference type="RefSeq" id="WP_382258954.1">
    <property type="nucleotide sequence ID" value="NZ_JBHTBX010000010.1"/>
</dbReference>
<dbReference type="Proteomes" id="UP001596495">
    <property type="component" value="Unassembled WGS sequence"/>
</dbReference>
<dbReference type="SUPFAM" id="SSF53850">
    <property type="entry name" value="Periplasmic binding protein-like II"/>
    <property type="match status" value="1"/>
</dbReference>
<dbReference type="PANTHER" id="PTHR42928:SF5">
    <property type="entry name" value="BLR1237 PROTEIN"/>
    <property type="match status" value="1"/>
</dbReference>
<organism evidence="3 4">
    <name type="scientific">Hydrogenophaga bisanensis</name>
    <dbReference type="NCBI Taxonomy" id="439611"/>
    <lineage>
        <taxon>Bacteria</taxon>
        <taxon>Pseudomonadati</taxon>
        <taxon>Pseudomonadota</taxon>
        <taxon>Betaproteobacteria</taxon>
        <taxon>Burkholderiales</taxon>
        <taxon>Comamonadaceae</taxon>
        <taxon>Hydrogenophaga</taxon>
    </lineage>
</organism>
<sequence>MKFRSPTSHQRRCLLKLGAATLAMAGTLSHADTFPSRTIRVVVPFAAGAGTDAMGRLIAEKLSVVLRTSVVVENRVGASGAIGAQAVAQSAPDGHTLLLAAAPFTTVPAALPSAGYDPLRDFTPVGMFAQGPLVWATHPRLGVNTLPELVVLARRQPGALNYGSAGVGGINHLVLESLKARTGTFITHIPYRGIAPATLDTVSGEIQLLTGTIPALAPFIRDGRLKALAVTSPQRSPALPDVPGMQEAGMPDFNVLNYFALVAPRGTPGDVVARINAAMSAIVAMPDVKARLQRDAVEPAVGTPAELDAFLRRDFEGWKQVVQRQGLKIDAF</sequence>
<name>A0ABW2RCD1_9BURK</name>
<gene>
    <name evidence="3" type="ORF">ACFQNJ_14760</name>
</gene>
<dbReference type="InterPro" id="IPR042100">
    <property type="entry name" value="Bug_dom1"/>
</dbReference>
<dbReference type="EMBL" id="JBHTBX010000010">
    <property type="protein sequence ID" value="MFC7435774.1"/>
    <property type="molecule type" value="Genomic_DNA"/>
</dbReference>